<keyword evidence="3" id="KW-1185">Reference proteome</keyword>
<accession>A0ABS9IZ78</accession>
<evidence type="ECO:0000313" key="2">
    <source>
        <dbReference type="EMBL" id="MCF8713484.1"/>
    </source>
</evidence>
<dbReference type="Proteomes" id="UP000829517">
    <property type="component" value="Unassembled WGS sequence"/>
</dbReference>
<evidence type="ECO:0000256" key="1">
    <source>
        <dbReference type="SAM" id="Phobius"/>
    </source>
</evidence>
<proteinExistence type="predicted"/>
<dbReference type="Pfam" id="PF14014">
    <property type="entry name" value="DUF4230"/>
    <property type="match status" value="1"/>
</dbReference>
<evidence type="ECO:0000313" key="3">
    <source>
        <dbReference type="Proteomes" id="UP000829517"/>
    </source>
</evidence>
<organism evidence="2 3">
    <name type="scientific">Joostella atrarenae</name>
    <dbReference type="NCBI Taxonomy" id="679257"/>
    <lineage>
        <taxon>Bacteria</taxon>
        <taxon>Pseudomonadati</taxon>
        <taxon>Bacteroidota</taxon>
        <taxon>Flavobacteriia</taxon>
        <taxon>Flavobacteriales</taxon>
        <taxon>Flavobacteriaceae</taxon>
        <taxon>Joostella</taxon>
    </lineage>
</organism>
<dbReference type="InterPro" id="IPR025324">
    <property type="entry name" value="DUF4230"/>
</dbReference>
<dbReference type="RefSeq" id="WP_236957455.1">
    <property type="nucleotide sequence ID" value="NZ_JAETXX010000001.1"/>
</dbReference>
<dbReference type="EMBL" id="JAETXX010000001">
    <property type="protein sequence ID" value="MCF8713484.1"/>
    <property type="molecule type" value="Genomic_DNA"/>
</dbReference>
<comment type="caution">
    <text evidence="2">The sequence shown here is derived from an EMBL/GenBank/DDBJ whole genome shotgun (WGS) entry which is preliminary data.</text>
</comment>
<keyword evidence="1" id="KW-1133">Transmembrane helix</keyword>
<feature type="transmembrane region" description="Helical" evidence="1">
    <location>
        <begin position="6"/>
        <end position="26"/>
    </location>
</feature>
<name>A0ABS9IZ78_9FLAO</name>
<keyword evidence="1" id="KW-0812">Transmembrane</keyword>
<sequence length="212" mass="24403">MSDIIQILLGLLLGILGTYWLVSILWKRKSSESTEKQSVILLEKIRNVYKLVTVEGEFAEIYQYENVREHFMKLISSKKKALLVINAKVNIGFDLKKIEMHADPSSKKIILTAFPQPEVLSIEPDVKYYDIKEGLFNWFKTEDLSTLNSEAKEHILKKIPESGLIETAKKEALDAVLMIENMVQAIGWKLDYKALETDFIPEKIKEKTTLKK</sequence>
<protein>
    <submittedName>
        <fullName evidence="2">DUF4230 domain-containing protein</fullName>
    </submittedName>
</protein>
<keyword evidence="1" id="KW-0472">Membrane</keyword>
<gene>
    <name evidence="2" type="ORF">JM658_01480</name>
</gene>
<reference evidence="2 3" key="1">
    <citation type="submission" date="2021-01" db="EMBL/GenBank/DDBJ databases">
        <title>Genome sequencing of Joostella atrarenae M1-2 (= KCTC 23194).</title>
        <authorList>
            <person name="Zakaria M.R."/>
            <person name="Lam M.Q."/>
            <person name="Chong C.S."/>
        </authorList>
    </citation>
    <scope>NUCLEOTIDE SEQUENCE [LARGE SCALE GENOMIC DNA]</scope>
    <source>
        <strain evidence="2 3">M1-2</strain>
    </source>
</reference>